<evidence type="ECO:0000313" key="3">
    <source>
        <dbReference type="EMBL" id="KAF4447192.1"/>
    </source>
</evidence>
<keyword evidence="2" id="KW-0472">Membrane</keyword>
<organism evidence="3 4">
    <name type="scientific">Fusarium austroafricanum</name>
    <dbReference type="NCBI Taxonomy" id="2364996"/>
    <lineage>
        <taxon>Eukaryota</taxon>
        <taxon>Fungi</taxon>
        <taxon>Dikarya</taxon>
        <taxon>Ascomycota</taxon>
        <taxon>Pezizomycotina</taxon>
        <taxon>Sordariomycetes</taxon>
        <taxon>Hypocreomycetidae</taxon>
        <taxon>Hypocreales</taxon>
        <taxon>Nectriaceae</taxon>
        <taxon>Fusarium</taxon>
        <taxon>Fusarium concolor species complex</taxon>
    </lineage>
</organism>
<feature type="transmembrane region" description="Helical" evidence="2">
    <location>
        <begin position="188"/>
        <end position="208"/>
    </location>
</feature>
<dbReference type="OrthoDB" id="5077499at2759"/>
<keyword evidence="2" id="KW-1133">Transmembrane helix</keyword>
<feature type="compositionally biased region" description="Polar residues" evidence="1">
    <location>
        <begin position="388"/>
        <end position="405"/>
    </location>
</feature>
<proteinExistence type="predicted"/>
<name>A0A8H4KB39_9HYPO</name>
<feature type="compositionally biased region" description="Polar residues" evidence="1">
    <location>
        <begin position="361"/>
        <end position="373"/>
    </location>
</feature>
<feature type="region of interest" description="Disordered" evidence="1">
    <location>
        <begin position="341"/>
        <end position="405"/>
    </location>
</feature>
<evidence type="ECO:0000256" key="2">
    <source>
        <dbReference type="SAM" id="Phobius"/>
    </source>
</evidence>
<evidence type="ECO:0000256" key="1">
    <source>
        <dbReference type="SAM" id="MobiDB-lite"/>
    </source>
</evidence>
<sequence>MDATTANDICPRYPSESHDLEWVADPDIAGPGIILSVALVAVLSLLIVVGSSLYTYSGVLASRLSGALQLTGTALLDQMSIAATAQTVALFINWTSFSAFTRTICRLLVSISNASGHIIVAVINSNRARHYGPLVVTTLESLALSIALSKMSISTELELTWLENGNLRQPTEADLVIQPKSVFDELSFASDVLSILLMLLMAYCKFAGLGQNIIRASQIACLSYNMIRLFADLNAARKLLTYYIPYCKGVMLKGGFGQLAPLALLLTPMLASLGKPSTSYQSSSPSSLIPRWIRWNQESPPPSGYRRLSWTCSCGHSLAGNFSNSDPTALEALENRLRRLSNSDAQESSDQASEPSAPVSHATQAVSSSTSPEFSRLPSRREEHMASENIQVSSRRNVRPSDTSQRPRIPKFLELCVAVGRHSVRLGEINISSVTTDGQLFTKIWESYCEIRTSSFMSVIKGWCFKPSDISFVHFGVIGRHRVGIFGKPMEIPPPQEVDGGRYHYHECPMQPLPPMPGNIFLHYLEVAKKANGCQDNHESHAENVFLSRLPKKVGCSIFTSNTNITSSIAYGWGVHIVERPSAWAKSMLGMISALVCIIIFAMTWSCAGFGTAVGIGQYVGAVLALVNAAFYFALQDYSGALSRE</sequence>
<comment type="caution">
    <text evidence="3">The sequence shown here is derived from an EMBL/GenBank/DDBJ whole genome shotgun (WGS) entry which is preliminary data.</text>
</comment>
<feature type="transmembrane region" description="Helical" evidence="2">
    <location>
        <begin position="33"/>
        <end position="56"/>
    </location>
</feature>
<dbReference type="EMBL" id="JAADJG010000413">
    <property type="protein sequence ID" value="KAF4447192.1"/>
    <property type="molecule type" value="Genomic_DNA"/>
</dbReference>
<feature type="compositionally biased region" description="Polar residues" evidence="1">
    <location>
        <begin position="344"/>
        <end position="354"/>
    </location>
</feature>
<evidence type="ECO:0000313" key="4">
    <source>
        <dbReference type="Proteomes" id="UP000605986"/>
    </source>
</evidence>
<protein>
    <submittedName>
        <fullName evidence="3">HET-like protein</fullName>
    </submittedName>
</protein>
<reference evidence="3" key="1">
    <citation type="submission" date="2020-01" db="EMBL/GenBank/DDBJ databases">
        <title>Identification and distribution of gene clusters putatively required for synthesis of sphingolipid metabolism inhibitors in phylogenetically diverse species of the filamentous fungus Fusarium.</title>
        <authorList>
            <person name="Kim H.-S."/>
            <person name="Busman M."/>
            <person name="Brown D.W."/>
            <person name="Divon H."/>
            <person name="Uhlig S."/>
            <person name="Proctor R.H."/>
        </authorList>
    </citation>
    <scope>NUCLEOTIDE SEQUENCE</scope>
    <source>
        <strain evidence="3">NRRL 53441</strain>
    </source>
</reference>
<gene>
    <name evidence="3" type="ORF">F53441_9239</name>
</gene>
<dbReference type="AlphaFoldDB" id="A0A8H4KB39"/>
<dbReference type="Proteomes" id="UP000605986">
    <property type="component" value="Unassembled WGS sequence"/>
</dbReference>
<keyword evidence="2" id="KW-0812">Transmembrane</keyword>
<accession>A0A8H4KB39</accession>
<keyword evidence="4" id="KW-1185">Reference proteome</keyword>
<feature type="transmembrane region" description="Helical" evidence="2">
    <location>
        <begin position="617"/>
        <end position="635"/>
    </location>
</feature>
<feature type="transmembrane region" description="Helical" evidence="2">
    <location>
        <begin position="589"/>
        <end position="611"/>
    </location>
</feature>